<sequence length="748" mass="83677">MSDMAVSPFEQKIIIPGGAGLVGQNLVAILKRQGYRQLVVIDKHAANLQVLARMHPDVLTEHADLAEPGTWERHFAGAGAVVMLQAQIGGTDPVPFVRNNLTATTHILTAIARHAVPYTVHVSSSVVCSVADDHYTRTKREQEQQVKASGIAAIILRPTLMFGLFDRKHLGWLSRFMRKVPVFPIPGDGRFMRQPLYAGDFATIIVSCLRSRLAGECHNITGLEKVDYVDIIRQIKRSTGARAAAAPSLWRVPCAAAAVGGVRPRSAVHRRAAGSPGGRRRVRSDRLAGHLPGAAHAVRAGDRRHVQRSRVRRHRPGVLTMSERIAVLGAGPMGLAVAYQLARDGHRPVVFEADDRIGGMTASFDFGGLSIERYYHFHCTSDTDFLAVLDELGLADRMRWTETRMGYWFGGRLQAWGNPLALLRFRGLGLVAKFRYGLHAFLCTRRNDWRPLDNVEAAGWIRRWVGAEAYEVLWRRLFDFKFYDYADNLSAAWIWSRIRRIGRSRYSLMREKLGYLEGGSSTLLDALRADIEAHGGEVRLSCPVQRVLMADGRVQGVQVDGQALAFDKVISTVPLPFVPRLAPDLPEAVLAPFRALRNIAVVCVIAKLRRPVSGNFWVNTNDPDMDIPGIVEYTNLRPLDAHIVYVPFYMPGEHERYGDSDAVFADKVRRYLRRINPQLSDEDIVEVRVNRYRHAQPICEPGFLQRLPPRRLPVEGLWVADTSHYYPEDRGISESIGFGRAMAREVVA</sequence>
<evidence type="ECO:0000259" key="2">
    <source>
        <dbReference type="Pfam" id="PF01593"/>
    </source>
</evidence>
<reference evidence="4" key="1">
    <citation type="journal article" date="2020" name="MBio">
        <title>Horizontal gene transfer to a defensive symbiont with a reduced genome amongst a multipartite beetle microbiome.</title>
        <authorList>
            <person name="Waterworth S.C."/>
            <person name="Florez L.V."/>
            <person name="Rees E.R."/>
            <person name="Hertweck C."/>
            <person name="Kaltenpoth M."/>
            <person name="Kwan J.C."/>
        </authorList>
    </citation>
    <scope>NUCLEOTIDE SEQUENCE [LARGE SCALE GENOMIC DNA]</scope>
</reference>
<dbReference type="InterPro" id="IPR002937">
    <property type="entry name" value="Amino_oxidase"/>
</dbReference>
<evidence type="ECO:0000313" key="3">
    <source>
        <dbReference type="EMBL" id="KAF1014083.1"/>
    </source>
</evidence>
<dbReference type="Pfam" id="PF01370">
    <property type="entry name" value="Epimerase"/>
    <property type="match status" value="1"/>
</dbReference>
<dbReference type="InterPro" id="IPR050464">
    <property type="entry name" value="Zeta_carotene_desat/Oxidored"/>
</dbReference>
<dbReference type="InterPro" id="IPR001509">
    <property type="entry name" value="Epimerase_deHydtase"/>
</dbReference>
<dbReference type="GO" id="GO:0016491">
    <property type="term" value="F:oxidoreductase activity"/>
    <property type="evidence" value="ECO:0007669"/>
    <property type="project" value="InterPro"/>
</dbReference>
<protein>
    <submittedName>
        <fullName evidence="3">15-cis-phytoene desaturase</fullName>
    </submittedName>
</protein>
<dbReference type="Proteomes" id="UP000487117">
    <property type="component" value="Unassembled WGS sequence"/>
</dbReference>
<dbReference type="AlphaFoldDB" id="A0A7V8JL09"/>
<dbReference type="PANTHER" id="PTHR42923:SF46">
    <property type="entry name" value="AMINE OXIDASE"/>
    <property type="match status" value="1"/>
</dbReference>
<comment type="caution">
    <text evidence="3">The sequence shown here is derived from an EMBL/GenBank/DDBJ whole genome shotgun (WGS) entry which is preliminary data.</text>
</comment>
<dbReference type="InterPro" id="IPR036188">
    <property type="entry name" value="FAD/NAD-bd_sf"/>
</dbReference>
<accession>A0A7V8JL09</accession>
<dbReference type="PRINTS" id="PR00419">
    <property type="entry name" value="ADXRDTASE"/>
</dbReference>
<dbReference type="SUPFAM" id="SSF51735">
    <property type="entry name" value="NAD(P)-binding Rossmann-fold domains"/>
    <property type="match status" value="1"/>
</dbReference>
<dbReference type="PANTHER" id="PTHR42923">
    <property type="entry name" value="PROTOPORPHYRINOGEN OXIDASE"/>
    <property type="match status" value="1"/>
</dbReference>
<proteinExistence type="predicted"/>
<dbReference type="Gene3D" id="3.50.50.60">
    <property type="entry name" value="FAD/NAD(P)-binding domain"/>
    <property type="match status" value="1"/>
</dbReference>
<organism evidence="3 4">
    <name type="scientific">Stenotrophomonas maltophilia</name>
    <name type="common">Pseudomonas maltophilia</name>
    <name type="synonym">Xanthomonas maltophilia</name>
    <dbReference type="NCBI Taxonomy" id="40324"/>
    <lineage>
        <taxon>Bacteria</taxon>
        <taxon>Pseudomonadati</taxon>
        <taxon>Pseudomonadota</taxon>
        <taxon>Gammaproteobacteria</taxon>
        <taxon>Lysobacterales</taxon>
        <taxon>Lysobacteraceae</taxon>
        <taxon>Stenotrophomonas</taxon>
        <taxon>Stenotrophomonas maltophilia group</taxon>
    </lineage>
</organism>
<feature type="domain" description="NAD-dependent epimerase/dehydratase" evidence="1">
    <location>
        <begin position="13"/>
        <end position="212"/>
    </location>
</feature>
<dbReference type="InterPro" id="IPR036291">
    <property type="entry name" value="NAD(P)-bd_dom_sf"/>
</dbReference>
<feature type="domain" description="Amine oxidase" evidence="2">
    <location>
        <begin position="334"/>
        <end position="721"/>
    </location>
</feature>
<dbReference type="Gene3D" id="3.40.50.720">
    <property type="entry name" value="NAD(P)-binding Rossmann-like Domain"/>
    <property type="match status" value="1"/>
</dbReference>
<evidence type="ECO:0000259" key="1">
    <source>
        <dbReference type="Pfam" id="PF01370"/>
    </source>
</evidence>
<name>A0A7V8JL09_STEMA</name>
<dbReference type="Gene3D" id="3.90.660.50">
    <property type="match status" value="1"/>
</dbReference>
<dbReference type="EMBL" id="WNDS01000004">
    <property type="protein sequence ID" value="KAF1014083.1"/>
    <property type="molecule type" value="Genomic_DNA"/>
</dbReference>
<gene>
    <name evidence="3" type="primary">pds</name>
    <name evidence="3" type="ORF">GAK31_03107</name>
</gene>
<evidence type="ECO:0000313" key="4">
    <source>
        <dbReference type="Proteomes" id="UP000487117"/>
    </source>
</evidence>
<dbReference type="Pfam" id="PF01593">
    <property type="entry name" value="Amino_oxidase"/>
    <property type="match status" value="1"/>
</dbReference>
<dbReference type="NCBIfam" id="NF005560">
    <property type="entry name" value="PRK07233.1"/>
    <property type="match status" value="1"/>
</dbReference>
<dbReference type="SUPFAM" id="SSF51905">
    <property type="entry name" value="FAD/NAD(P)-binding domain"/>
    <property type="match status" value="1"/>
</dbReference>